<accession>A0A8C4M259</accession>
<dbReference type="SUPFAM" id="SSF53098">
    <property type="entry name" value="Ribonuclease H-like"/>
    <property type="match status" value="1"/>
</dbReference>
<dbReference type="PANTHER" id="PTHR22891">
    <property type="entry name" value="EUKARYOTIC TRANSLATION INITIATION FACTOR 2C"/>
    <property type="match status" value="1"/>
</dbReference>
<keyword evidence="1" id="KW-0732">Signal</keyword>
<feature type="chain" id="PRO_5034050705" description="Piwi domain-containing protein" evidence="1">
    <location>
        <begin position="25"/>
        <end position="240"/>
    </location>
</feature>
<dbReference type="InterPro" id="IPR036397">
    <property type="entry name" value="RNaseH_sf"/>
</dbReference>
<organism evidence="3">
    <name type="scientific">Equus asinus asinus</name>
    <dbReference type="NCBI Taxonomy" id="83772"/>
    <lineage>
        <taxon>Eukaryota</taxon>
        <taxon>Metazoa</taxon>
        <taxon>Chordata</taxon>
        <taxon>Craniata</taxon>
        <taxon>Vertebrata</taxon>
        <taxon>Euteleostomi</taxon>
        <taxon>Mammalia</taxon>
        <taxon>Eutheria</taxon>
        <taxon>Laurasiatheria</taxon>
        <taxon>Perissodactyla</taxon>
        <taxon>Equidae</taxon>
        <taxon>Equus</taxon>
    </lineage>
</organism>
<dbReference type="SMART" id="SM00950">
    <property type="entry name" value="Piwi"/>
    <property type="match status" value="1"/>
</dbReference>
<feature type="signal peptide" evidence="1">
    <location>
        <begin position="1"/>
        <end position="24"/>
    </location>
</feature>
<evidence type="ECO:0000313" key="3">
    <source>
        <dbReference type="Ensembl" id="ENSEASP00005016300.1"/>
    </source>
</evidence>
<evidence type="ECO:0000259" key="2">
    <source>
        <dbReference type="PROSITE" id="PS50822"/>
    </source>
</evidence>
<reference evidence="3" key="1">
    <citation type="submission" date="2023-03" db="UniProtKB">
        <authorList>
            <consortium name="Ensembl"/>
        </authorList>
    </citation>
    <scope>IDENTIFICATION</scope>
</reference>
<dbReference type="OMA" id="CHGADEC"/>
<sequence length="240" mass="27671">MGILFFLGIRQVILFLRTSNSAGALNRWYKYNHGLPARIIVYRDGAGDGQLKTLIEYEVPQLLSSVTEANSHASSKLSVVVVRKKCMLRFFMEVNRTLQNPPLGTVVDSEATRSEWQVLLENQFLTKNSLCVVQVWPYSVRFLSHIYSVFPFRYDFYLISQVACRGTVNPTYYNVIYDDNALKPDHMQRLTFKLCHLYYNWPGLISIPAPCQYAHKLTFLVAQSIHKEPSLELANSLFYL</sequence>
<feature type="domain" description="Piwi" evidence="2">
    <location>
        <begin position="36"/>
        <end position="226"/>
    </location>
</feature>
<name>A0A8C4M259_EQUAS</name>
<dbReference type="GO" id="GO:0003676">
    <property type="term" value="F:nucleic acid binding"/>
    <property type="evidence" value="ECO:0007669"/>
    <property type="project" value="InterPro"/>
</dbReference>
<dbReference type="PROSITE" id="PS50822">
    <property type="entry name" value="PIWI"/>
    <property type="match status" value="1"/>
</dbReference>
<protein>
    <recommendedName>
        <fullName evidence="2">Piwi domain-containing protein</fullName>
    </recommendedName>
</protein>
<dbReference type="AlphaFoldDB" id="A0A8C4M259"/>
<dbReference type="InterPro" id="IPR003165">
    <property type="entry name" value="Piwi"/>
</dbReference>
<dbReference type="Ensembl" id="ENSEAST00005017707.1">
    <property type="protein sequence ID" value="ENSEASP00005016300.1"/>
    <property type="gene ID" value="ENSEASG00005011309.1"/>
</dbReference>
<evidence type="ECO:0000256" key="1">
    <source>
        <dbReference type="SAM" id="SignalP"/>
    </source>
</evidence>
<dbReference type="Pfam" id="PF02171">
    <property type="entry name" value="Piwi"/>
    <property type="match status" value="2"/>
</dbReference>
<proteinExistence type="predicted"/>
<dbReference type="InterPro" id="IPR012337">
    <property type="entry name" value="RNaseH-like_sf"/>
</dbReference>
<dbReference type="Gene3D" id="3.30.420.10">
    <property type="entry name" value="Ribonuclease H-like superfamily/Ribonuclease H"/>
    <property type="match status" value="2"/>
</dbReference>